<dbReference type="STRING" id="691883.A0A058Z7U6"/>
<keyword evidence="3" id="KW-1185">Reference proteome</keyword>
<dbReference type="InterPro" id="IPR002925">
    <property type="entry name" value="Dienelactn_hydro"/>
</dbReference>
<dbReference type="Pfam" id="PF01738">
    <property type="entry name" value="DLH"/>
    <property type="match status" value="1"/>
</dbReference>
<evidence type="ECO:0000313" key="3">
    <source>
        <dbReference type="Proteomes" id="UP000030693"/>
    </source>
</evidence>
<dbReference type="OrthoDB" id="17560at2759"/>
<feature type="domain" description="Dienelactone hydrolase" evidence="1">
    <location>
        <begin position="60"/>
        <end position="270"/>
    </location>
</feature>
<dbReference type="InterPro" id="IPR029058">
    <property type="entry name" value="AB_hydrolase_fold"/>
</dbReference>
<dbReference type="Gene3D" id="3.40.50.1820">
    <property type="entry name" value="alpha/beta hydrolase"/>
    <property type="match status" value="1"/>
</dbReference>
<proteinExistence type="predicted"/>
<evidence type="ECO:0000259" key="1">
    <source>
        <dbReference type="Pfam" id="PF01738"/>
    </source>
</evidence>
<dbReference type="RefSeq" id="XP_009496157.1">
    <property type="nucleotide sequence ID" value="XM_009497882.1"/>
</dbReference>
<evidence type="ECO:0000313" key="2">
    <source>
        <dbReference type="EMBL" id="KCV69592.1"/>
    </source>
</evidence>
<organism evidence="2">
    <name type="scientific">Fonticula alba</name>
    <name type="common">Slime mold</name>
    <dbReference type="NCBI Taxonomy" id="691883"/>
    <lineage>
        <taxon>Eukaryota</taxon>
        <taxon>Rotosphaerida</taxon>
        <taxon>Fonticulaceae</taxon>
        <taxon>Fonticula</taxon>
    </lineage>
</organism>
<dbReference type="SUPFAM" id="SSF53474">
    <property type="entry name" value="alpha/beta-Hydrolases"/>
    <property type="match status" value="1"/>
</dbReference>
<sequence>MLSRIATSGITATAARTFTTSAAVAAANMPKDFNQIAKSLEEHKDSAGNLPLLRFGDVSDPAVIVLQEWWGINGDVKDHARQIAARGYEAVIPDLYRGKSTLEVAEAEHLMNDLDFAKAITDLDALIKHVRETKGCAGVNRPVVLTGFCMGSILALATAAKAENRVDGVVGFYGVPSADVADLTQIKAPVQAHFGVKDPFDISDPKASARLAVMLAASGVEHEIFNYEEQGHGFLNSSEWYAGMRPILGAPPTDPTDIELAWSRFFAFVDKVTNKEK</sequence>
<dbReference type="eggNOG" id="KOG3043">
    <property type="taxonomic scope" value="Eukaryota"/>
</dbReference>
<dbReference type="InterPro" id="IPR051049">
    <property type="entry name" value="Dienelactone_hydrolase-like"/>
</dbReference>
<dbReference type="AlphaFoldDB" id="A0A058Z7U6"/>
<dbReference type="PANTHER" id="PTHR46623">
    <property type="entry name" value="CARBOXYMETHYLENEBUTENOLIDASE-RELATED"/>
    <property type="match status" value="1"/>
</dbReference>
<name>A0A058Z7U6_FONAL</name>
<accession>A0A058Z7U6</accession>
<gene>
    <name evidence="2" type="ORF">H696_04012</name>
</gene>
<dbReference type="EMBL" id="KB932206">
    <property type="protein sequence ID" value="KCV69592.1"/>
    <property type="molecule type" value="Genomic_DNA"/>
</dbReference>
<dbReference type="GO" id="GO:0016787">
    <property type="term" value="F:hydrolase activity"/>
    <property type="evidence" value="ECO:0007669"/>
    <property type="project" value="InterPro"/>
</dbReference>
<dbReference type="GeneID" id="20528737"/>
<dbReference type="Proteomes" id="UP000030693">
    <property type="component" value="Unassembled WGS sequence"/>
</dbReference>
<dbReference type="PANTHER" id="PTHR46623:SF6">
    <property type="entry name" value="ALPHA_BETA-HYDROLASES SUPERFAMILY PROTEIN"/>
    <property type="match status" value="1"/>
</dbReference>
<dbReference type="OMA" id="FFAAIEW"/>
<reference evidence="2" key="1">
    <citation type="submission" date="2013-04" db="EMBL/GenBank/DDBJ databases">
        <title>The Genome Sequence of Fonticula alba ATCC 38817.</title>
        <authorList>
            <consortium name="The Broad Institute Genomics Platform"/>
            <person name="Russ C."/>
            <person name="Cuomo C."/>
            <person name="Burger G."/>
            <person name="Gray M.W."/>
            <person name="Holland P.W.H."/>
            <person name="King N."/>
            <person name="Lang F.B.F."/>
            <person name="Roger A.J."/>
            <person name="Ruiz-Trillo I."/>
            <person name="Brown M."/>
            <person name="Walker B."/>
            <person name="Young S."/>
            <person name="Zeng Q."/>
            <person name="Gargeya S."/>
            <person name="Fitzgerald M."/>
            <person name="Haas B."/>
            <person name="Abouelleil A."/>
            <person name="Allen A.W."/>
            <person name="Alvarado L."/>
            <person name="Arachchi H.M."/>
            <person name="Berlin A.M."/>
            <person name="Chapman S.B."/>
            <person name="Gainer-Dewar J."/>
            <person name="Goldberg J."/>
            <person name="Griggs A."/>
            <person name="Gujja S."/>
            <person name="Hansen M."/>
            <person name="Howarth C."/>
            <person name="Imamovic A."/>
            <person name="Ireland A."/>
            <person name="Larimer J."/>
            <person name="McCowan C."/>
            <person name="Murphy C."/>
            <person name="Pearson M."/>
            <person name="Poon T.W."/>
            <person name="Priest M."/>
            <person name="Roberts A."/>
            <person name="Saif S."/>
            <person name="Shea T."/>
            <person name="Sisk P."/>
            <person name="Sykes S."/>
            <person name="Wortman J."/>
            <person name="Nusbaum C."/>
            <person name="Birren B."/>
        </authorList>
    </citation>
    <scope>NUCLEOTIDE SEQUENCE [LARGE SCALE GENOMIC DNA]</scope>
    <source>
        <strain evidence="2">ATCC 38817</strain>
    </source>
</reference>
<protein>
    <recommendedName>
        <fullName evidence="1">Dienelactone hydrolase domain-containing protein</fullName>
    </recommendedName>
</protein>